<evidence type="ECO:0000313" key="2">
    <source>
        <dbReference type="EMBL" id="VWX33762.1"/>
    </source>
</evidence>
<dbReference type="Gene3D" id="3.10.129.10">
    <property type="entry name" value="Hotdog Thioesterase"/>
    <property type="match status" value="1"/>
</dbReference>
<evidence type="ECO:0000313" key="3">
    <source>
        <dbReference type="Proteomes" id="UP000439752"/>
    </source>
</evidence>
<dbReference type="PANTHER" id="PTHR36934:SF1">
    <property type="entry name" value="THIOESTERASE DOMAIN-CONTAINING PROTEIN"/>
    <property type="match status" value="1"/>
</dbReference>
<name>A0A653I449_9BACL</name>
<proteinExistence type="predicted"/>
<evidence type="ECO:0000259" key="1">
    <source>
        <dbReference type="Pfam" id="PF22636"/>
    </source>
</evidence>
<gene>
    <name evidence="2" type="ORF">EXIGUO9Y_130060</name>
</gene>
<dbReference type="SUPFAM" id="SSF54637">
    <property type="entry name" value="Thioesterase/thiol ester dehydrase-isomerase"/>
    <property type="match status" value="1"/>
</dbReference>
<keyword evidence="3" id="KW-1185">Reference proteome</keyword>
<dbReference type="InterPro" id="IPR054485">
    <property type="entry name" value="FlK-like_dom"/>
</dbReference>
<dbReference type="RefSeq" id="WP_159172827.1">
    <property type="nucleotide sequence ID" value="NZ_LR732308.1"/>
</dbReference>
<feature type="domain" description="Fluoroacetyl-CoA-specific thioesterase-like" evidence="1">
    <location>
        <begin position="17"/>
        <end position="119"/>
    </location>
</feature>
<dbReference type="InterPro" id="IPR025540">
    <property type="entry name" value="FlK"/>
</dbReference>
<dbReference type="EMBL" id="CABWKQ010000005">
    <property type="protein sequence ID" value="VWX33762.1"/>
    <property type="molecule type" value="Genomic_DNA"/>
</dbReference>
<protein>
    <submittedName>
        <fullName evidence="2">Thioesterase</fullName>
    </submittedName>
</protein>
<reference evidence="2 3" key="1">
    <citation type="submission" date="2019-10" db="EMBL/GenBank/DDBJ databases">
        <authorList>
            <person name="Karimi E."/>
        </authorList>
    </citation>
    <scope>NUCLEOTIDE SEQUENCE [LARGE SCALE GENOMIC DNA]</scope>
    <source>
        <strain evidence="2">Exiguobacterium sp. 9Y</strain>
    </source>
</reference>
<dbReference type="Pfam" id="PF22636">
    <property type="entry name" value="FlK"/>
    <property type="match status" value="1"/>
</dbReference>
<sequence>MKPGLALGQTARVETTVTEEMFAQFEGTVVHPAYSTVSMVYHMEWAARKIILPYLESFEEGVGGAVNVKHLNMAPLGSNVTIIATVTELRDNRVRTKIDVTNEHGLIGVGEVTQIILDKRLIEKKLTTHVF</sequence>
<dbReference type="InterPro" id="IPR029069">
    <property type="entry name" value="HotDog_dom_sf"/>
</dbReference>
<dbReference type="CDD" id="cd03440">
    <property type="entry name" value="hot_dog"/>
    <property type="match status" value="1"/>
</dbReference>
<dbReference type="PANTHER" id="PTHR36934">
    <property type="entry name" value="BLR0278 PROTEIN"/>
    <property type="match status" value="1"/>
</dbReference>
<dbReference type="AlphaFoldDB" id="A0A653I449"/>
<accession>A0A653I449</accession>
<dbReference type="Proteomes" id="UP000439752">
    <property type="component" value="Unassembled WGS sequence"/>
</dbReference>
<organism evidence="2 3">
    <name type="scientific">Exiguobacterium oxidotolerans</name>
    <dbReference type="NCBI Taxonomy" id="223958"/>
    <lineage>
        <taxon>Bacteria</taxon>
        <taxon>Bacillati</taxon>
        <taxon>Bacillota</taxon>
        <taxon>Bacilli</taxon>
        <taxon>Bacillales</taxon>
        <taxon>Bacillales Family XII. Incertae Sedis</taxon>
        <taxon>Exiguobacterium</taxon>
    </lineage>
</organism>